<sequence>MPDQTIPALQRGREVDAVEHVQDNSTPISPDDTTISQNQHSSTPSGNSQAQLSGKHASSRTNTNKLFQWTSQSVQNPTSLISPGNTSSEAQRSGKHAFWRGNEDEAFGWAR</sequence>
<feature type="region of interest" description="Disordered" evidence="1">
    <location>
        <begin position="1"/>
        <end position="111"/>
    </location>
</feature>
<feature type="compositionally biased region" description="Basic and acidic residues" evidence="1">
    <location>
        <begin position="11"/>
        <end position="22"/>
    </location>
</feature>
<reference evidence="2" key="1">
    <citation type="submission" date="2021-07" db="EMBL/GenBank/DDBJ databases">
        <authorList>
            <person name="Durling M."/>
        </authorList>
    </citation>
    <scope>NUCLEOTIDE SEQUENCE</scope>
</reference>
<evidence type="ECO:0000313" key="3">
    <source>
        <dbReference type="Proteomes" id="UP000696280"/>
    </source>
</evidence>
<dbReference type="AlphaFoldDB" id="A0A9N9KLG2"/>
<comment type="caution">
    <text evidence="2">The sequence shown here is derived from an EMBL/GenBank/DDBJ whole genome shotgun (WGS) entry which is preliminary data.</text>
</comment>
<evidence type="ECO:0000313" key="2">
    <source>
        <dbReference type="EMBL" id="CAG8949136.1"/>
    </source>
</evidence>
<gene>
    <name evidence="2" type="ORF">HYFRA_00004758</name>
</gene>
<dbReference type="EMBL" id="CAJVRL010000002">
    <property type="protein sequence ID" value="CAG8949136.1"/>
    <property type="molecule type" value="Genomic_DNA"/>
</dbReference>
<feature type="compositionally biased region" description="Polar residues" evidence="1">
    <location>
        <begin position="59"/>
        <end position="91"/>
    </location>
</feature>
<name>A0A9N9KLG2_9HELO</name>
<accession>A0A9N9KLG2</accession>
<proteinExistence type="predicted"/>
<keyword evidence="3" id="KW-1185">Reference proteome</keyword>
<feature type="compositionally biased region" description="Polar residues" evidence="1">
    <location>
        <begin position="23"/>
        <end position="52"/>
    </location>
</feature>
<dbReference type="Proteomes" id="UP000696280">
    <property type="component" value="Unassembled WGS sequence"/>
</dbReference>
<protein>
    <submittedName>
        <fullName evidence="2">Uncharacterized protein</fullName>
    </submittedName>
</protein>
<organism evidence="2 3">
    <name type="scientific">Hymenoscyphus fraxineus</name>
    <dbReference type="NCBI Taxonomy" id="746836"/>
    <lineage>
        <taxon>Eukaryota</taxon>
        <taxon>Fungi</taxon>
        <taxon>Dikarya</taxon>
        <taxon>Ascomycota</taxon>
        <taxon>Pezizomycotina</taxon>
        <taxon>Leotiomycetes</taxon>
        <taxon>Helotiales</taxon>
        <taxon>Helotiaceae</taxon>
        <taxon>Hymenoscyphus</taxon>
    </lineage>
</organism>
<evidence type="ECO:0000256" key="1">
    <source>
        <dbReference type="SAM" id="MobiDB-lite"/>
    </source>
</evidence>